<feature type="transmembrane region" description="Helical" evidence="1">
    <location>
        <begin position="174"/>
        <end position="194"/>
    </location>
</feature>
<feature type="transmembrane region" description="Helical" evidence="1">
    <location>
        <begin position="40"/>
        <end position="60"/>
    </location>
</feature>
<sequence>MYGQMPARRHHLNAGLLVGFVVLLVALIPSAMVLPAFGEFGHPATLLCLLLMGIWLLTRLHHRMIAVGAQPMRWLAWLCLAAACASYAAGLWRGLTPAQDDMAIRALLGGLGFFGVILATSEGLRSKERLDGLICLTLIGAAVIAVLGMVWAAINIDITAYLDIPGLVRRGDAAGPRITPELGAVLVLLLPFAIHMGRFARTRPERGWMGLIGVLMVLALATAPSRTALLALAVLLVVLIPAWTWRTRFNLLTPSLLVVAAMLYLMPDLPRSIAKMFTEPGNDVVAAARGRWAAIPEQAWPGGHWLVGVIALAALHLGAFVLAALAFRRSVMLADRHLCACLMATQLMGIALGFTFAPFELGTYPIFMAIATGACAAMWRLSVPRRRRVVSQA</sequence>
<feature type="transmembrane region" description="Helical" evidence="1">
    <location>
        <begin position="251"/>
        <end position="267"/>
    </location>
</feature>
<keyword evidence="1" id="KW-0812">Transmembrane</keyword>
<feature type="transmembrane region" description="Helical" evidence="1">
    <location>
        <begin position="133"/>
        <end position="154"/>
    </location>
</feature>
<keyword evidence="3" id="KW-1185">Reference proteome</keyword>
<keyword evidence="1" id="KW-0472">Membrane</keyword>
<dbReference type="Proteomes" id="UP000612899">
    <property type="component" value="Unassembled WGS sequence"/>
</dbReference>
<accession>A0A8J3VLK6</accession>
<evidence type="ECO:0008006" key="4">
    <source>
        <dbReference type="Google" id="ProtNLM"/>
    </source>
</evidence>
<dbReference type="PANTHER" id="PTHR37422:SF23">
    <property type="entry name" value="TEICHURONIC ACID BIOSYNTHESIS PROTEIN TUAE"/>
    <property type="match status" value="1"/>
</dbReference>
<feature type="transmembrane region" description="Helical" evidence="1">
    <location>
        <begin position="228"/>
        <end position="244"/>
    </location>
</feature>
<feature type="transmembrane region" description="Helical" evidence="1">
    <location>
        <begin position="305"/>
        <end position="326"/>
    </location>
</feature>
<name>A0A8J3VLK6_9ACTN</name>
<evidence type="ECO:0000313" key="3">
    <source>
        <dbReference type="Proteomes" id="UP000612899"/>
    </source>
</evidence>
<dbReference type="AlphaFoldDB" id="A0A8J3VLK6"/>
<keyword evidence="1" id="KW-1133">Transmembrane helix</keyword>
<comment type="caution">
    <text evidence="2">The sequence shown here is derived from an EMBL/GenBank/DDBJ whole genome shotgun (WGS) entry which is preliminary data.</text>
</comment>
<feature type="transmembrane region" description="Helical" evidence="1">
    <location>
        <begin position="206"/>
        <end position="222"/>
    </location>
</feature>
<dbReference type="RefSeq" id="WP_203913867.1">
    <property type="nucleotide sequence ID" value="NZ_BONY01000085.1"/>
</dbReference>
<dbReference type="EMBL" id="BONY01000085">
    <property type="protein sequence ID" value="GIH10151.1"/>
    <property type="molecule type" value="Genomic_DNA"/>
</dbReference>
<evidence type="ECO:0000313" key="2">
    <source>
        <dbReference type="EMBL" id="GIH10151.1"/>
    </source>
</evidence>
<proteinExistence type="predicted"/>
<feature type="transmembrane region" description="Helical" evidence="1">
    <location>
        <begin position="12"/>
        <end position="34"/>
    </location>
</feature>
<evidence type="ECO:0000256" key="1">
    <source>
        <dbReference type="SAM" id="Phobius"/>
    </source>
</evidence>
<dbReference type="InterPro" id="IPR051533">
    <property type="entry name" value="WaaL-like"/>
</dbReference>
<feature type="transmembrane region" description="Helical" evidence="1">
    <location>
        <begin position="72"/>
        <end position="90"/>
    </location>
</feature>
<dbReference type="PANTHER" id="PTHR37422">
    <property type="entry name" value="TEICHURONIC ACID BIOSYNTHESIS PROTEIN TUAE"/>
    <property type="match status" value="1"/>
</dbReference>
<gene>
    <name evidence="2" type="ORF">Rhe02_82180</name>
</gene>
<protein>
    <recommendedName>
        <fullName evidence="4">O-antigen ligase domain-containing protein</fullName>
    </recommendedName>
</protein>
<reference evidence="2" key="1">
    <citation type="submission" date="2021-01" db="EMBL/GenBank/DDBJ databases">
        <title>Whole genome shotgun sequence of Rhizocola hellebori NBRC 109834.</title>
        <authorList>
            <person name="Komaki H."/>
            <person name="Tamura T."/>
        </authorList>
    </citation>
    <scope>NUCLEOTIDE SEQUENCE</scope>
    <source>
        <strain evidence="2">NBRC 109834</strain>
    </source>
</reference>
<organism evidence="2 3">
    <name type="scientific">Rhizocola hellebori</name>
    <dbReference type="NCBI Taxonomy" id="1392758"/>
    <lineage>
        <taxon>Bacteria</taxon>
        <taxon>Bacillati</taxon>
        <taxon>Actinomycetota</taxon>
        <taxon>Actinomycetes</taxon>
        <taxon>Micromonosporales</taxon>
        <taxon>Micromonosporaceae</taxon>
        <taxon>Rhizocola</taxon>
    </lineage>
</organism>
<feature type="transmembrane region" description="Helical" evidence="1">
    <location>
        <begin position="102"/>
        <end position="121"/>
    </location>
</feature>
<feature type="transmembrane region" description="Helical" evidence="1">
    <location>
        <begin position="338"/>
        <end position="357"/>
    </location>
</feature>
<feature type="transmembrane region" description="Helical" evidence="1">
    <location>
        <begin position="363"/>
        <end position="381"/>
    </location>
</feature>